<dbReference type="PANTHER" id="PTHR13516:SF4">
    <property type="entry name" value="FI09323P"/>
    <property type="match status" value="1"/>
</dbReference>
<evidence type="ECO:0000256" key="4">
    <source>
        <dbReference type="SAM" id="MobiDB-lite"/>
    </source>
</evidence>
<evidence type="ECO:0000259" key="5">
    <source>
        <dbReference type="Pfam" id="PF01918"/>
    </source>
</evidence>
<feature type="region of interest" description="Disordered" evidence="4">
    <location>
        <begin position="86"/>
        <end position="146"/>
    </location>
</feature>
<evidence type="ECO:0000256" key="3">
    <source>
        <dbReference type="ARBA" id="ARBA00023242"/>
    </source>
</evidence>
<accession>A0A3P7IHB6</accession>
<organism evidence="6 7">
    <name type="scientific">Strongylus vulgaris</name>
    <name type="common">Blood worm</name>
    <dbReference type="NCBI Taxonomy" id="40348"/>
    <lineage>
        <taxon>Eukaryota</taxon>
        <taxon>Metazoa</taxon>
        <taxon>Ecdysozoa</taxon>
        <taxon>Nematoda</taxon>
        <taxon>Chromadorea</taxon>
        <taxon>Rhabditida</taxon>
        <taxon>Rhabditina</taxon>
        <taxon>Rhabditomorpha</taxon>
        <taxon>Strongyloidea</taxon>
        <taxon>Strongylidae</taxon>
        <taxon>Strongylus</taxon>
    </lineage>
</organism>
<keyword evidence="3" id="KW-0539">Nucleus</keyword>
<dbReference type="OrthoDB" id="424402at2759"/>
<dbReference type="InterPro" id="IPR002775">
    <property type="entry name" value="DNA/RNA-bd_Alba-like"/>
</dbReference>
<dbReference type="InterPro" id="IPR036882">
    <property type="entry name" value="Alba-like_dom_sf"/>
</dbReference>
<comment type="similarity">
    <text evidence="2">Belongs to the histone-like Alba family.</text>
</comment>
<dbReference type="Proteomes" id="UP000270094">
    <property type="component" value="Unassembled WGS sequence"/>
</dbReference>
<dbReference type="GO" id="GO:0001682">
    <property type="term" value="P:tRNA 5'-leader removal"/>
    <property type="evidence" value="ECO:0007669"/>
    <property type="project" value="TreeGrafter"/>
</dbReference>
<dbReference type="SUPFAM" id="SSF82704">
    <property type="entry name" value="AlbA-like"/>
    <property type="match status" value="1"/>
</dbReference>
<dbReference type="Pfam" id="PF01918">
    <property type="entry name" value="Alba"/>
    <property type="match status" value="1"/>
</dbReference>
<evidence type="ECO:0000256" key="1">
    <source>
        <dbReference type="ARBA" id="ARBA00004123"/>
    </source>
</evidence>
<feature type="compositionally biased region" description="Basic and acidic residues" evidence="4">
    <location>
        <begin position="91"/>
        <end position="105"/>
    </location>
</feature>
<dbReference type="GO" id="GO:0005634">
    <property type="term" value="C:nucleus"/>
    <property type="evidence" value="ECO:0007669"/>
    <property type="project" value="UniProtKB-SubCell"/>
</dbReference>
<comment type="subcellular location">
    <subcellularLocation>
        <location evidence="1">Nucleus</location>
    </subcellularLocation>
</comment>
<proteinExistence type="inferred from homology"/>
<dbReference type="PANTHER" id="PTHR13516">
    <property type="entry name" value="RIBONUCLEASE P SUBUNIT P25"/>
    <property type="match status" value="1"/>
</dbReference>
<evidence type="ECO:0000256" key="2">
    <source>
        <dbReference type="ARBA" id="ARBA00008018"/>
    </source>
</evidence>
<gene>
    <name evidence="6" type="ORF">SVUK_LOCUS3984</name>
</gene>
<keyword evidence="7" id="KW-1185">Reference proteome</keyword>
<protein>
    <recommendedName>
        <fullName evidence="5">DNA/RNA-binding protein Alba-like domain-containing protein</fullName>
    </recommendedName>
</protein>
<evidence type="ECO:0000313" key="7">
    <source>
        <dbReference type="Proteomes" id="UP000270094"/>
    </source>
</evidence>
<feature type="non-terminal residue" evidence="6">
    <location>
        <position position="1"/>
    </location>
</feature>
<dbReference type="InterPro" id="IPR051958">
    <property type="entry name" value="Alba-like_NAB"/>
</dbReference>
<sequence>DETVRRVIFRGVGDAAEKCVSCVEVYKRKRQEELYQWNALSTAKRVTYWDPIVEGMNRLKVTIDTPVIFIMLSRDPYPAELQCMSMQKTSDGSKKIEKKPTDGRPARRGGKKPQRGPNKWARPSKEAKEAEMAERHEVVEKLEKMP</sequence>
<dbReference type="AlphaFoldDB" id="A0A3P7IHB6"/>
<feature type="domain" description="DNA/RNA-binding protein Alba-like" evidence="5">
    <location>
        <begin position="4"/>
        <end position="41"/>
    </location>
</feature>
<dbReference type="GO" id="GO:0000172">
    <property type="term" value="C:ribonuclease MRP complex"/>
    <property type="evidence" value="ECO:0007669"/>
    <property type="project" value="TreeGrafter"/>
</dbReference>
<dbReference type="EMBL" id="UYYB01010679">
    <property type="protein sequence ID" value="VDM68986.1"/>
    <property type="molecule type" value="Genomic_DNA"/>
</dbReference>
<name>A0A3P7IHB6_STRVU</name>
<dbReference type="GO" id="GO:0003723">
    <property type="term" value="F:RNA binding"/>
    <property type="evidence" value="ECO:0007669"/>
    <property type="project" value="TreeGrafter"/>
</dbReference>
<evidence type="ECO:0000313" key="6">
    <source>
        <dbReference type="EMBL" id="VDM68986.1"/>
    </source>
</evidence>
<reference evidence="6 7" key="1">
    <citation type="submission" date="2018-11" db="EMBL/GenBank/DDBJ databases">
        <authorList>
            <consortium name="Pathogen Informatics"/>
        </authorList>
    </citation>
    <scope>NUCLEOTIDE SEQUENCE [LARGE SCALE GENOMIC DNA]</scope>
</reference>
<feature type="compositionally biased region" description="Basic and acidic residues" evidence="4">
    <location>
        <begin position="123"/>
        <end position="146"/>
    </location>
</feature>